<sequence length="49" mass="5458">MLYSLFPCLRIPTWPGPALGFDEIISDIEAKIAASAWTSLPPDFFNVFV</sequence>
<reference evidence="2" key="1">
    <citation type="journal article" date="2024" name="IScience">
        <title>Strigolactones Initiate the Formation of Haustorium-like Structures in Castilleja.</title>
        <authorList>
            <person name="Buerger M."/>
            <person name="Peterson D."/>
            <person name="Chory J."/>
        </authorList>
    </citation>
    <scope>NUCLEOTIDE SEQUENCE [LARGE SCALE GENOMIC DNA]</scope>
</reference>
<proteinExistence type="predicted"/>
<evidence type="ECO:0000313" key="2">
    <source>
        <dbReference type="Proteomes" id="UP001632038"/>
    </source>
</evidence>
<organism evidence="1 2">
    <name type="scientific">Castilleja foliolosa</name>
    <dbReference type="NCBI Taxonomy" id="1961234"/>
    <lineage>
        <taxon>Eukaryota</taxon>
        <taxon>Viridiplantae</taxon>
        <taxon>Streptophyta</taxon>
        <taxon>Embryophyta</taxon>
        <taxon>Tracheophyta</taxon>
        <taxon>Spermatophyta</taxon>
        <taxon>Magnoliopsida</taxon>
        <taxon>eudicotyledons</taxon>
        <taxon>Gunneridae</taxon>
        <taxon>Pentapetalae</taxon>
        <taxon>asterids</taxon>
        <taxon>lamiids</taxon>
        <taxon>Lamiales</taxon>
        <taxon>Orobanchaceae</taxon>
        <taxon>Pedicularideae</taxon>
        <taxon>Castillejinae</taxon>
        <taxon>Castilleja</taxon>
    </lineage>
</organism>
<protein>
    <submittedName>
        <fullName evidence="1">Uncharacterized protein</fullName>
    </submittedName>
</protein>
<accession>A0ABD3DQF2</accession>
<dbReference type="EMBL" id="JAVIJP010000013">
    <property type="protein sequence ID" value="KAL3644528.1"/>
    <property type="molecule type" value="Genomic_DNA"/>
</dbReference>
<evidence type="ECO:0000313" key="1">
    <source>
        <dbReference type="EMBL" id="KAL3644528.1"/>
    </source>
</evidence>
<gene>
    <name evidence="1" type="ORF">CASFOL_009708</name>
</gene>
<keyword evidence="2" id="KW-1185">Reference proteome</keyword>
<dbReference type="Proteomes" id="UP001632038">
    <property type="component" value="Unassembled WGS sequence"/>
</dbReference>
<dbReference type="AlphaFoldDB" id="A0ABD3DQF2"/>
<name>A0ABD3DQF2_9LAMI</name>
<comment type="caution">
    <text evidence="1">The sequence shown here is derived from an EMBL/GenBank/DDBJ whole genome shotgun (WGS) entry which is preliminary data.</text>
</comment>